<dbReference type="SUPFAM" id="SSF52799">
    <property type="entry name" value="(Phosphotyrosine protein) phosphatases II"/>
    <property type="match status" value="1"/>
</dbReference>
<feature type="chain" id="PRO_5006586929" description="Phosphatase" evidence="1">
    <location>
        <begin position="30"/>
        <end position="200"/>
    </location>
</feature>
<sequence length="200" mass="22189">MTRLFPKLYPTLSSAIAAASLLGALSANAFAVEPTDPTLADITNFRQYSATFASSGQPTKDQFSAIAENGFERIVYIAFTNNTNALPDADQVVKGLGMEYMHIPVTWDNPLPSDFYAFADSLRRDTDKKTLLHCQVNARATAFSFLYRVIYEGVDIAEAKADMNTVWQPNETWRDFIVAVLAENGMSSECEDCDWTPSQM</sequence>
<dbReference type="Gene3D" id="3.90.190.10">
    <property type="entry name" value="Protein tyrosine phosphatase superfamily"/>
    <property type="match status" value="1"/>
</dbReference>
<gene>
    <name evidence="2" type="ORF">ABR69_03815</name>
</gene>
<evidence type="ECO:0000313" key="3">
    <source>
        <dbReference type="Proteomes" id="UP000051934"/>
    </source>
</evidence>
<comment type="caution">
    <text evidence="2">The sequence shown here is derived from an EMBL/GenBank/DDBJ whole genome shotgun (WGS) entry which is preliminary data.</text>
</comment>
<dbReference type="AlphaFoldDB" id="A0A0R2SBH7"/>
<reference evidence="2 3" key="1">
    <citation type="submission" date="2015-10" db="EMBL/GenBank/DDBJ databases">
        <title>Metagenome-Assembled Genomes uncover a global brackish microbiome.</title>
        <authorList>
            <person name="Hugerth L.W."/>
            <person name="Larsson J."/>
            <person name="Alneberg J."/>
            <person name="Lindh M.V."/>
            <person name="Legrand C."/>
            <person name="Pinhassi J."/>
            <person name="Andersson A.F."/>
        </authorList>
    </citation>
    <scope>NUCLEOTIDE SEQUENCE [LARGE SCALE GENOMIC DNA]</scope>
    <source>
        <strain evidence="2">BACL4 MAG-120507-bin80</strain>
    </source>
</reference>
<organism evidence="2 3">
    <name type="scientific">OM182 bacterium BACL3 MAG-120507-bin80</name>
    <dbReference type="NCBI Taxonomy" id="1655577"/>
    <lineage>
        <taxon>Bacteria</taxon>
        <taxon>Pseudomonadati</taxon>
        <taxon>Pseudomonadota</taxon>
        <taxon>Gammaproteobacteria</taxon>
        <taxon>OMG group</taxon>
        <taxon>OM182 clade</taxon>
    </lineage>
</organism>
<dbReference type="Proteomes" id="UP000051934">
    <property type="component" value="Unassembled WGS sequence"/>
</dbReference>
<evidence type="ECO:0008006" key="4">
    <source>
        <dbReference type="Google" id="ProtNLM"/>
    </source>
</evidence>
<name>A0A0R2SBH7_9GAMM</name>
<keyword evidence="1" id="KW-0732">Signal</keyword>
<feature type="signal peptide" evidence="1">
    <location>
        <begin position="1"/>
        <end position="29"/>
    </location>
</feature>
<dbReference type="CDD" id="cd14503">
    <property type="entry name" value="PTP-bact"/>
    <property type="match status" value="1"/>
</dbReference>
<evidence type="ECO:0000313" key="2">
    <source>
        <dbReference type="EMBL" id="KRO72209.1"/>
    </source>
</evidence>
<protein>
    <recommendedName>
        <fullName evidence="4">Phosphatase</fullName>
    </recommendedName>
</protein>
<accession>A0A0R2SBH7</accession>
<evidence type="ECO:0000256" key="1">
    <source>
        <dbReference type="SAM" id="SignalP"/>
    </source>
</evidence>
<dbReference type="EMBL" id="LIBB01000089">
    <property type="protein sequence ID" value="KRO72209.1"/>
    <property type="molecule type" value="Genomic_DNA"/>
</dbReference>
<dbReference type="InterPro" id="IPR029021">
    <property type="entry name" value="Prot-tyrosine_phosphatase-like"/>
</dbReference>
<proteinExistence type="predicted"/>